<dbReference type="PANTHER" id="PTHR31052">
    <property type="entry name" value="COBRA-LIKE PROTEIN 7"/>
    <property type="match status" value="1"/>
</dbReference>
<feature type="domain" description="COBRA C-terminal" evidence="7">
    <location>
        <begin position="471"/>
        <end position="686"/>
    </location>
</feature>
<keyword evidence="5" id="KW-0472">Membrane</keyword>
<dbReference type="PANTHER" id="PTHR31052:SF34">
    <property type="entry name" value="OS07G0690900 PROTEIN"/>
    <property type="match status" value="1"/>
</dbReference>
<accession>A0A453AL82</accession>
<dbReference type="STRING" id="200361.A0A453AL82"/>
<dbReference type="Pfam" id="PF25079">
    <property type="entry name" value="COB_C"/>
    <property type="match status" value="1"/>
</dbReference>
<evidence type="ECO:0000256" key="4">
    <source>
        <dbReference type="ARBA" id="ARBA00022729"/>
    </source>
</evidence>
<keyword evidence="9" id="KW-1185">Reference proteome</keyword>
<dbReference type="EnsemblPlants" id="AET2Gv20181700.1">
    <property type="protein sequence ID" value="AET2Gv20181700.1"/>
    <property type="gene ID" value="AET2Gv20181700"/>
</dbReference>
<keyword evidence="6" id="KW-0325">Glycoprotein</keyword>
<evidence type="ECO:0000313" key="9">
    <source>
        <dbReference type="Proteomes" id="UP000015105"/>
    </source>
</evidence>
<keyword evidence="4" id="KW-0732">Signal</keyword>
<evidence type="ECO:0000313" key="8">
    <source>
        <dbReference type="EnsemblPlants" id="AET2Gv20181700.1"/>
    </source>
</evidence>
<keyword evidence="3" id="KW-1003">Cell membrane</keyword>
<evidence type="ECO:0000256" key="3">
    <source>
        <dbReference type="ARBA" id="ARBA00022475"/>
    </source>
</evidence>
<dbReference type="InterPro" id="IPR056900">
    <property type="entry name" value="COB_C"/>
</dbReference>
<reference evidence="8" key="4">
    <citation type="submission" date="2019-03" db="UniProtKB">
        <authorList>
            <consortium name="EnsemblPlants"/>
        </authorList>
    </citation>
    <scope>IDENTIFICATION</scope>
</reference>
<reference evidence="8" key="3">
    <citation type="journal article" date="2017" name="Nature">
        <title>Genome sequence of the progenitor of the wheat D genome Aegilops tauschii.</title>
        <authorList>
            <person name="Luo M.C."/>
            <person name="Gu Y.Q."/>
            <person name="Puiu D."/>
            <person name="Wang H."/>
            <person name="Twardziok S.O."/>
            <person name="Deal K.R."/>
            <person name="Huo N."/>
            <person name="Zhu T."/>
            <person name="Wang L."/>
            <person name="Wang Y."/>
            <person name="McGuire P.E."/>
            <person name="Liu S."/>
            <person name="Long H."/>
            <person name="Ramasamy R.K."/>
            <person name="Rodriguez J.C."/>
            <person name="Van S.L."/>
            <person name="Yuan L."/>
            <person name="Wang Z."/>
            <person name="Xia Z."/>
            <person name="Xiao L."/>
            <person name="Anderson O.D."/>
            <person name="Ouyang S."/>
            <person name="Liang Y."/>
            <person name="Zimin A.V."/>
            <person name="Pertea G."/>
            <person name="Qi P."/>
            <person name="Bennetzen J.L."/>
            <person name="Dai X."/>
            <person name="Dawson M.W."/>
            <person name="Muller H.G."/>
            <person name="Kugler K."/>
            <person name="Rivarola-Duarte L."/>
            <person name="Spannagl M."/>
            <person name="Mayer K.F.X."/>
            <person name="Lu F.H."/>
            <person name="Bevan M.W."/>
            <person name="Leroy P."/>
            <person name="Li P."/>
            <person name="You F.M."/>
            <person name="Sun Q."/>
            <person name="Liu Z."/>
            <person name="Lyons E."/>
            <person name="Wicker T."/>
            <person name="Salzberg S.L."/>
            <person name="Devos K.M."/>
            <person name="Dvorak J."/>
        </authorList>
    </citation>
    <scope>NUCLEOTIDE SEQUENCE [LARGE SCALE GENOMIC DNA]</scope>
    <source>
        <strain evidence="8">cv. AL8/78</strain>
    </source>
</reference>
<name>A0A453AL82_AEGTS</name>
<protein>
    <recommendedName>
        <fullName evidence="7">COBRA C-terminal domain-containing protein</fullName>
    </recommendedName>
</protein>
<reference evidence="9" key="1">
    <citation type="journal article" date="2014" name="Science">
        <title>Ancient hybridizations among the ancestral genomes of bread wheat.</title>
        <authorList>
            <consortium name="International Wheat Genome Sequencing Consortium,"/>
            <person name="Marcussen T."/>
            <person name="Sandve S.R."/>
            <person name="Heier L."/>
            <person name="Spannagl M."/>
            <person name="Pfeifer M."/>
            <person name="Jakobsen K.S."/>
            <person name="Wulff B.B."/>
            <person name="Steuernagel B."/>
            <person name="Mayer K.F."/>
            <person name="Olsen O.A."/>
        </authorList>
    </citation>
    <scope>NUCLEOTIDE SEQUENCE [LARGE SCALE GENOMIC DNA]</scope>
    <source>
        <strain evidence="9">cv. AL8/78</strain>
    </source>
</reference>
<dbReference type="Pfam" id="PF04833">
    <property type="entry name" value="COBRA"/>
    <property type="match status" value="1"/>
</dbReference>
<dbReference type="AlphaFoldDB" id="A0A453AL82"/>
<comment type="subcellular location">
    <subcellularLocation>
        <location evidence="1">Cell membrane</location>
    </subcellularLocation>
</comment>
<dbReference type="GO" id="GO:0010215">
    <property type="term" value="P:cellulose microfibril organization"/>
    <property type="evidence" value="ECO:0007669"/>
    <property type="project" value="InterPro"/>
</dbReference>
<reference evidence="8" key="5">
    <citation type="journal article" date="2021" name="G3 (Bethesda)">
        <title>Aegilops tauschii genome assembly Aet v5.0 features greater sequence contiguity and improved annotation.</title>
        <authorList>
            <person name="Wang L."/>
            <person name="Zhu T."/>
            <person name="Rodriguez J.C."/>
            <person name="Deal K.R."/>
            <person name="Dubcovsky J."/>
            <person name="McGuire P.E."/>
            <person name="Lux T."/>
            <person name="Spannagl M."/>
            <person name="Mayer K.F.X."/>
            <person name="Baldrich P."/>
            <person name="Meyers B.C."/>
            <person name="Huo N."/>
            <person name="Gu Y.Q."/>
            <person name="Zhou H."/>
            <person name="Devos K.M."/>
            <person name="Bennetzen J.L."/>
            <person name="Unver T."/>
            <person name="Budak H."/>
            <person name="Gulick P.J."/>
            <person name="Galiba G."/>
            <person name="Kalapos B."/>
            <person name="Nelson D.R."/>
            <person name="Li P."/>
            <person name="You F.M."/>
            <person name="Luo M.C."/>
            <person name="Dvorak J."/>
        </authorList>
    </citation>
    <scope>NUCLEOTIDE SEQUENCE [LARGE SCALE GENOMIC DNA]</scope>
    <source>
        <strain evidence="8">cv. AL8/78</strain>
    </source>
</reference>
<evidence type="ECO:0000256" key="5">
    <source>
        <dbReference type="ARBA" id="ARBA00023136"/>
    </source>
</evidence>
<dbReference type="InterPro" id="IPR006918">
    <property type="entry name" value="COBRA_pln"/>
</dbReference>
<dbReference type="Gramene" id="AET2Gv20181700.1">
    <property type="protein sequence ID" value="AET2Gv20181700.1"/>
    <property type="gene ID" value="AET2Gv20181700"/>
</dbReference>
<proteinExistence type="inferred from homology"/>
<evidence type="ECO:0000256" key="2">
    <source>
        <dbReference type="ARBA" id="ARBA00005507"/>
    </source>
</evidence>
<evidence type="ECO:0000256" key="6">
    <source>
        <dbReference type="ARBA" id="ARBA00023180"/>
    </source>
</evidence>
<evidence type="ECO:0000259" key="7">
    <source>
        <dbReference type="Pfam" id="PF25079"/>
    </source>
</evidence>
<dbReference type="Proteomes" id="UP000015105">
    <property type="component" value="Chromosome 2D"/>
</dbReference>
<evidence type="ECO:0000256" key="1">
    <source>
        <dbReference type="ARBA" id="ARBA00004236"/>
    </source>
</evidence>
<organism evidence="8 9">
    <name type="scientific">Aegilops tauschii subsp. strangulata</name>
    <name type="common">Goatgrass</name>
    <dbReference type="NCBI Taxonomy" id="200361"/>
    <lineage>
        <taxon>Eukaryota</taxon>
        <taxon>Viridiplantae</taxon>
        <taxon>Streptophyta</taxon>
        <taxon>Embryophyta</taxon>
        <taxon>Tracheophyta</taxon>
        <taxon>Spermatophyta</taxon>
        <taxon>Magnoliopsida</taxon>
        <taxon>Liliopsida</taxon>
        <taxon>Poales</taxon>
        <taxon>Poaceae</taxon>
        <taxon>BOP clade</taxon>
        <taxon>Pooideae</taxon>
        <taxon>Triticodae</taxon>
        <taxon>Triticeae</taxon>
        <taxon>Triticinae</taxon>
        <taxon>Aegilops</taxon>
    </lineage>
</organism>
<comment type="similarity">
    <text evidence="2">Belongs to the COBRA family.</text>
</comment>
<sequence length="708" mass="75785">GDSSDKDSFLTPCHGLWSLIAPVPAKNQAAGKKKTRCRLWSTTTTMEVMHARLALVFLLFVALAAAQPLPAPAPADVGCNGVFLTYAPEAHQRIRPFVDPAAAAAGRQPYSFRASATVLNNGVRTLPSWALLVAFAHGEILVSLDGAVLTFGDDLPYNTTAAGGGATSLSGNPQTDLLTPIATAGDLTRIQATVKLVGTLFAGPEPVVTLPSAISLADPAYSCLPVATAPSVLSACCVLIAPDQPSAVPPAAGNTYLPRVTGDLVITYDVLQAHETTYLALVTLENNAAMGRLDGWELSWEWRRGEFVNSMRGAYPREVDTRGCLYGPQGQYYKDLDFSKVLNCERRPVVHDLPPSRRNDKSLGQIEHCCRNGTILPKTMDEAQSRSAFQMEVYKMPPDLNRTARPHAPANFRISGASPLNQAYACGQPALVSPTEFPDPSGLVSTTLAVSTWQAVCNMTVDDSKPSKPPQCCVSFSAFYNESVIPCSTCACGCPASTPAAPTTTCSTTAPALLLPPHALLMPFEWRAKETLKWYHDEELGAPPNPTPCGDSCGVSVNWHVATDAAGGWSARVTLFNWEEGADMRDWFATVVMDDKVYGGFEQAYSFNATAVGDGAIFMRGREGFELLLRESNVSGVDYPVPGKQQSVLSFTKKNGPGDVDVVGGDGFPTKVFFNGEECAMPQMIPSQGVGIRASRGVLVLLLFLFFF</sequence>
<dbReference type="GO" id="GO:0005886">
    <property type="term" value="C:plasma membrane"/>
    <property type="evidence" value="ECO:0007669"/>
    <property type="project" value="UniProtKB-SubCell"/>
</dbReference>
<reference evidence="9" key="2">
    <citation type="journal article" date="2017" name="Nat. Plants">
        <title>The Aegilops tauschii genome reveals multiple impacts of transposons.</title>
        <authorList>
            <person name="Zhao G."/>
            <person name="Zou C."/>
            <person name="Li K."/>
            <person name="Wang K."/>
            <person name="Li T."/>
            <person name="Gao L."/>
            <person name="Zhang X."/>
            <person name="Wang H."/>
            <person name="Yang Z."/>
            <person name="Liu X."/>
            <person name="Jiang W."/>
            <person name="Mao L."/>
            <person name="Kong X."/>
            <person name="Jiao Y."/>
            <person name="Jia J."/>
        </authorList>
    </citation>
    <scope>NUCLEOTIDE SEQUENCE [LARGE SCALE GENOMIC DNA]</scope>
    <source>
        <strain evidence="9">cv. AL8/78</strain>
    </source>
</reference>